<dbReference type="KEGG" id="scad:DN051_37255"/>
<evidence type="ECO:0000313" key="2">
    <source>
        <dbReference type="EMBL" id="AWW41611.1"/>
    </source>
</evidence>
<dbReference type="Proteomes" id="UP000249616">
    <property type="component" value="Chromosome"/>
</dbReference>
<organism evidence="2 3">
    <name type="scientific">Streptomyces cadmiisoli</name>
    <dbReference type="NCBI Taxonomy" id="2184053"/>
    <lineage>
        <taxon>Bacteria</taxon>
        <taxon>Bacillati</taxon>
        <taxon>Actinomycetota</taxon>
        <taxon>Actinomycetes</taxon>
        <taxon>Kitasatosporales</taxon>
        <taxon>Streptomycetaceae</taxon>
        <taxon>Streptomyces</taxon>
        <taxon>Streptomyces aurantiacus group</taxon>
    </lineage>
</organism>
<feature type="compositionally biased region" description="Polar residues" evidence="1">
    <location>
        <begin position="17"/>
        <end position="26"/>
    </location>
</feature>
<evidence type="ECO:0000313" key="3">
    <source>
        <dbReference type="Proteomes" id="UP000249616"/>
    </source>
</evidence>
<protein>
    <submittedName>
        <fullName evidence="2">Uncharacterized protein</fullName>
    </submittedName>
</protein>
<dbReference type="EMBL" id="CP030073">
    <property type="protein sequence ID" value="AWW41611.1"/>
    <property type="molecule type" value="Genomic_DNA"/>
</dbReference>
<dbReference type="AlphaFoldDB" id="A0A2Z4J917"/>
<feature type="region of interest" description="Disordered" evidence="1">
    <location>
        <begin position="1"/>
        <end position="31"/>
    </location>
</feature>
<reference evidence="2 3" key="1">
    <citation type="journal article" date="2019" name="Int. J. Syst. Evol. Microbiol.">
        <title>Streptomyces cadmiisoli sp. nov., a novel actinomycete isolated from cadmium-contaminated soil.</title>
        <authorList>
            <person name="Li K."/>
            <person name="Tang X."/>
            <person name="Zhao J."/>
            <person name="Guo Y."/>
            <person name="Tang Y."/>
            <person name="Gao J."/>
        </authorList>
    </citation>
    <scope>NUCLEOTIDE SEQUENCE [LARGE SCALE GENOMIC DNA]</scope>
    <source>
        <strain evidence="2 3">ZFG47</strain>
    </source>
</reference>
<keyword evidence="3" id="KW-1185">Reference proteome</keyword>
<proteinExistence type="predicted"/>
<gene>
    <name evidence="2" type="ORF">DN051_37255</name>
</gene>
<evidence type="ECO:0000256" key="1">
    <source>
        <dbReference type="SAM" id="MobiDB-lite"/>
    </source>
</evidence>
<accession>A0A2Z4J917</accession>
<name>A0A2Z4J917_9ACTN</name>
<sequence length="65" mass="7137">MVLTMSARQVGRAARWSDQQSPTSPSRWLAGMGLMPTKSEITTGEMPVRAELHGPAHVRLVVCFD</sequence>